<proteinExistence type="predicted"/>
<dbReference type="EMBL" id="CM047744">
    <property type="protein sequence ID" value="KAJ0027418.1"/>
    <property type="molecule type" value="Genomic_DNA"/>
</dbReference>
<evidence type="ECO:0000313" key="1">
    <source>
        <dbReference type="EMBL" id="KAJ0027418.1"/>
    </source>
</evidence>
<dbReference type="Proteomes" id="UP001163603">
    <property type="component" value="Chromosome 9"/>
</dbReference>
<gene>
    <name evidence="1" type="ORF">Pint_36550</name>
</gene>
<comment type="caution">
    <text evidence="1">The sequence shown here is derived from an EMBL/GenBank/DDBJ whole genome shotgun (WGS) entry which is preliminary data.</text>
</comment>
<protein>
    <submittedName>
        <fullName evidence="1">Uncharacterized protein</fullName>
    </submittedName>
</protein>
<sequence length="137" mass="15121">MGRVGGKGKKPTIIASREDYGSGEELKIPAFRRRGRPQKPLKDEVEEEEAEKMVEDGNDPKVPISSKDIGNQAAITNGRKRKKSTQAKEEKDTDKHDSGIGLKPSTDESMKSVGFRQKGSRRKSKPRRAAEAGVECK</sequence>
<reference evidence="2" key="1">
    <citation type="journal article" date="2023" name="G3 (Bethesda)">
        <title>Genome assembly and association tests identify interacting loci associated with vigor, precocity, and sex in interspecific pistachio rootstocks.</title>
        <authorList>
            <person name="Palmer W."/>
            <person name="Jacygrad E."/>
            <person name="Sagayaradj S."/>
            <person name="Cavanaugh K."/>
            <person name="Han R."/>
            <person name="Bertier L."/>
            <person name="Beede B."/>
            <person name="Kafkas S."/>
            <person name="Golino D."/>
            <person name="Preece J."/>
            <person name="Michelmore R."/>
        </authorList>
    </citation>
    <scope>NUCLEOTIDE SEQUENCE [LARGE SCALE GENOMIC DNA]</scope>
</reference>
<name>A0ACC0XZU4_9ROSI</name>
<organism evidence="1 2">
    <name type="scientific">Pistacia integerrima</name>
    <dbReference type="NCBI Taxonomy" id="434235"/>
    <lineage>
        <taxon>Eukaryota</taxon>
        <taxon>Viridiplantae</taxon>
        <taxon>Streptophyta</taxon>
        <taxon>Embryophyta</taxon>
        <taxon>Tracheophyta</taxon>
        <taxon>Spermatophyta</taxon>
        <taxon>Magnoliopsida</taxon>
        <taxon>eudicotyledons</taxon>
        <taxon>Gunneridae</taxon>
        <taxon>Pentapetalae</taxon>
        <taxon>rosids</taxon>
        <taxon>malvids</taxon>
        <taxon>Sapindales</taxon>
        <taxon>Anacardiaceae</taxon>
        <taxon>Pistacia</taxon>
    </lineage>
</organism>
<keyword evidence="2" id="KW-1185">Reference proteome</keyword>
<evidence type="ECO:0000313" key="2">
    <source>
        <dbReference type="Proteomes" id="UP001163603"/>
    </source>
</evidence>
<accession>A0ACC0XZU4</accession>